<keyword evidence="2" id="KW-0378">Hydrolase</keyword>
<sequence>MEWIRTADMGTYDVIAAFAELSEIDWSKSRFGIEEGDIVYIYVGAPYSRIMFKTICTNQMVDKNDIIDDIKFWITEDQFDIDNQYVRLKLISNYDTDELSLNRLNKLGFIKKRIQGAYKSINYPELFSYIGRIKLNIDYVNEAYTVPSISETEKEILAKARIGQGIYRDNLLNKHESRCMLCGLQYKGLLIASHIKEWSEANNEERVDCNNGLLLCTLHDSLFDKHLITFDDNGKIMISTKLNTKDRALCNITEESKIEMESRIAKYMAYHRNKFLEE</sequence>
<name>A0A1M7L239_9FIRM</name>
<dbReference type="EMBL" id="FRCP01000015">
    <property type="protein sequence ID" value="SHM72053.1"/>
    <property type="molecule type" value="Genomic_DNA"/>
</dbReference>
<protein>
    <submittedName>
        <fullName evidence="2">HNH endonuclease</fullName>
    </submittedName>
</protein>
<evidence type="ECO:0000259" key="1">
    <source>
        <dbReference type="Pfam" id="PF13391"/>
    </source>
</evidence>
<feature type="domain" description="HNH nuclease" evidence="1">
    <location>
        <begin position="179"/>
        <end position="231"/>
    </location>
</feature>
<accession>A0A1M7L239</accession>
<organism evidence="2 3">
    <name type="scientific">Anaerosporobacter mobilis DSM 15930</name>
    <dbReference type="NCBI Taxonomy" id="1120996"/>
    <lineage>
        <taxon>Bacteria</taxon>
        <taxon>Bacillati</taxon>
        <taxon>Bacillota</taxon>
        <taxon>Clostridia</taxon>
        <taxon>Lachnospirales</taxon>
        <taxon>Lachnospiraceae</taxon>
        <taxon>Anaerosporobacter</taxon>
    </lineage>
</organism>
<dbReference type="InterPro" id="IPR003615">
    <property type="entry name" value="HNH_nuc"/>
</dbReference>
<evidence type="ECO:0000313" key="3">
    <source>
        <dbReference type="Proteomes" id="UP000184038"/>
    </source>
</evidence>
<dbReference type="GO" id="GO:0004519">
    <property type="term" value="F:endonuclease activity"/>
    <property type="evidence" value="ECO:0007669"/>
    <property type="project" value="UniProtKB-KW"/>
</dbReference>
<keyword evidence="2" id="KW-0540">Nuclease</keyword>
<keyword evidence="2" id="KW-0255">Endonuclease</keyword>
<proteinExistence type="predicted"/>
<evidence type="ECO:0000313" key="2">
    <source>
        <dbReference type="EMBL" id="SHM72053.1"/>
    </source>
</evidence>
<keyword evidence="3" id="KW-1185">Reference proteome</keyword>
<reference evidence="2 3" key="1">
    <citation type="submission" date="2016-11" db="EMBL/GenBank/DDBJ databases">
        <authorList>
            <person name="Jaros S."/>
            <person name="Januszkiewicz K."/>
            <person name="Wedrychowicz H."/>
        </authorList>
    </citation>
    <scope>NUCLEOTIDE SEQUENCE [LARGE SCALE GENOMIC DNA]</scope>
    <source>
        <strain evidence="2 3">DSM 15930</strain>
    </source>
</reference>
<gene>
    <name evidence="2" type="ORF">SAMN02746066_03024</name>
</gene>
<dbReference type="RefSeq" id="WP_073289215.1">
    <property type="nucleotide sequence ID" value="NZ_FRCP01000015.1"/>
</dbReference>
<dbReference type="Pfam" id="PF13391">
    <property type="entry name" value="HNH_2"/>
    <property type="match status" value="1"/>
</dbReference>
<dbReference type="AlphaFoldDB" id="A0A1M7L239"/>
<dbReference type="Proteomes" id="UP000184038">
    <property type="component" value="Unassembled WGS sequence"/>
</dbReference>